<feature type="chain" id="PRO_5016033924" description="YtkA-like domain-containing protein" evidence="1">
    <location>
        <begin position="24"/>
        <end position="274"/>
    </location>
</feature>
<reference evidence="2 3" key="1">
    <citation type="submission" date="2018-05" db="EMBL/GenBank/DDBJ databases">
        <title>Paenibacillus flagellatus sp. nov., isolated from selenium mineral soil.</title>
        <authorList>
            <person name="Dai X."/>
        </authorList>
    </citation>
    <scope>NUCLEOTIDE SEQUENCE [LARGE SCALE GENOMIC DNA]</scope>
    <source>
        <strain evidence="2 3">DXL2</strain>
    </source>
</reference>
<keyword evidence="3" id="KW-1185">Reference proteome</keyword>
<accession>A0A2V5KFJ7</accession>
<dbReference type="OrthoDB" id="128043at2"/>
<dbReference type="PROSITE" id="PS51257">
    <property type="entry name" value="PROKAR_LIPOPROTEIN"/>
    <property type="match status" value="1"/>
</dbReference>
<protein>
    <recommendedName>
        <fullName evidence="4">YtkA-like domain-containing protein</fullName>
    </recommendedName>
</protein>
<name>A0A2V5KFJ7_9BACL</name>
<organism evidence="2 3">
    <name type="scientific">Paenibacillus flagellatus</name>
    <dbReference type="NCBI Taxonomy" id="2211139"/>
    <lineage>
        <taxon>Bacteria</taxon>
        <taxon>Bacillati</taxon>
        <taxon>Bacillota</taxon>
        <taxon>Bacilli</taxon>
        <taxon>Bacillales</taxon>
        <taxon>Paenibacillaceae</taxon>
        <taxon>Paenibacillus</taxon>
    </lineage>
</organism>
<proteinExistence type="predicted"/>
<evidence type="ECO:0000313" key="2">
    <source>
        <dbReference type="EMBL" id="PYI57254.1"/>
    </source>
</evidence>
<gene>
    <name evidence="2" type="ORF">DLM86_02085</name>
</gene>
<feature type="signal peptide" evidence="1">
    <location>
        <begin position="1"/>
        <end position="23"/>
    </location>
</feature>
<evidence type="ECO:0000256" key="1">
    <source>
        <dbReference type="SAM" id="SignalP"/>
    </source>
</evidence>
<dbReference type="Proteomes" id="UP000247476">
    <property type="component" value="Unassembled WGS sequence"/>
</dbReference>
<dbReference type="EMBL" id="QJVJ01000001">
    <property type="protein sequence ID" value="PYI57254.1"/>
    <property type="molecule type" value="Genomic_DNA"/>
</dbReference>
<sequence length="274" mass="29806">MSKMKLWISVMGPLLLLPMLSGCGTEPSWDKEEISAPSARILSDEVKAEWTVGEAGPSDSAGGRRTIRVAIEGKDGKPIESFETNHEKLLHLMVISKDLSYFNHIHPEYKGNGAFEIANDFPSGGDYRLIADFKPTGGDTMTKMAWVKLDGASAAPVPVFPDAVLDKTFAGNRVKLTVDGLAANKETTLAFSIADERTGRPVTDLEPYLGAIGHVVVLTEDGERYVHVHAEEGQGTGPEALFETTFPKSGIYKIWAQFQRHGEVFTASFVVNVP</sequence>
<comment type="caution">
    <text evidence="2">The sequence shown here is derived from an EMBL/GenBank/DDBJ whole genome shotgun (WGS) entry which is preliminary data.</text>
</comment>
<evidence type="ECO:0008006" key="4">
    <source>
        <dbReference type="Google" id="ProtNLM"/>
    </source>
</evidence>
<evidence type="ECO:0000313" key="3">
    <source>
        <dbReference type="Proteomes" id="UP000247476"/>
    </source>
</evidence>
<dbReference type="RefSeq" id="WP_110838293.1">
    <property type="nucleotide sequence ID" value="NZ_QJVJ01000001.1"/>
</dbReference>
<keyword evidence="1" id="KW-0732">Signal</keyword>
<dbReference type="AlphaFoldDB" id="A0A2V5KFJ7"/>